<gene>
    <name evidence="1" type="ORF">LCGC14_2884520</name>
</gene>
<sequence length="79" mass="9467">MVGGTRETVSEQLLGYSFRYRPLCECGRPYEECDKDLCWFRKVLYPFIEMRMDEIRLRKHPALIGFTEAEKEKLREQSS</sequence>
<comment type="caution">
    <text evidence="1">The sequence shown here is derived from an EMBL/GenBank/DDBJ whole genome shotgun (WGS) entry which is preliminary data.</text>
</comment>
<accession>A0A0F8XZ75</accession>
<name>A0A0F8XZ75_9ZZZZ</name>
<reference evidence="1" key="1">
    <citation type="journal article" date="2015" name="Nature">
        <title>Complex archaea that bridge the gap between prokaryotes and eukaryotes.</title>
        <authorList>
            <person name="Spang A."/>
            <person name="Saw J.H."/>
            <person name="Jorgensen S.L."/>
            <person name="Zaremba-Niedzwiedzka K."/>
            <person name="Martijn J."/>
            <person name="Lind A.E."/>
            <person name="van Eijk R."/>
            <person name="Schleper C."/>
            <person name="Guy L."/>
            <person name="Ettema T.J."/>
        </authorList>
    </citation>
    <scope>NUCLEOTIDE SEQUENCE</scope>
</reference>
<organism evidence="1">
    <name type="scientific">marine sediment metagenome</name>
    <dbReference type="NCBI Taxonomy" id="412755"/>
    <lineage>
        <taxon>unclassified sequences</taxon>
        <taxon>metagenomes</taxon>
        <taxon>ecological metagenomes</taxon>
    </lineage>
</organism>
<dbReference type="AlphaFoldDB" id="A0A0F8XZ75"/>
<evidence type="ECO:0000313" key="1">
    <source>
        <dbReference type="EMBL" id="KKK74362.1"/>
    </source>
</evidence>
<protein>
    <submittedName>
        <fullName evidence="1">Uncharacterized protein</fullName>
    </submittedName>
</protein>
<proteinExistence type="predicted"/>
<dbReference type="EMBL" id="LAZR01056356">
    <property type="protein sequence ID" value="KKK74362.1"/>
    <property type="molecule type" value="Genomic_DNA"/>
</dbReference>